<dbReference type="SUPFAM" id="SSF109604">
    <property type="entry name" value="HD-domain/PDEase-like"/>
    <property type="match status" value="1"/>
</dbReference>
<feature type="domain" description="HD" evidence="3">
    <location>
        <begin position="62"/>
        <end position="162"/>
    </location>
</feature>
<evidence type="ECO:0000256" key="1">
    <source>
        <dbReference type="ARBA" id="ARBA00013251"/>
    </source>
</evidence>
<accession>A0A9E6MHD9</accession>
<comment type="catalytic activity">
    <reaction evidence="2">
        <text>GTP + ATP = guanosine 3'-diphosphate 5'-triphosphate + AMP</text>
        <dbReference type="Rhea" id="RHEA:22088"/>
        <dbReference type="ChEBI" id="CHEBI:30616"/>
        <dbReference type="ChEBI" id="CHEBI:37565"/>
        <dbReference type="ChEBI" id="CHEBI:142410"/>
        <dbReference type="ChEBI" id="CHEBI:456215"/>
        <dbReference type="EC" id="2.7.6.5"/>
    </reaction>
</comment>
<dbReference type="Pfam" id="PF13328">
    <property type="entry name" value="HD_4"/>
    <property type="match status" value="1"/>
</dbReference>
<dbReference type="RefSeq" id="WP_246438017.1">
    <property type="nucleotide sequence ID" value="NZ_CP060138.2"/>
</dbReference>
<dbReference type="Gene3D" id="1.10.3210.10">
    <property type="entry name" value="Hypothetical protein af1432"/>
    <property type="match status" value="1"/>
</dbReference>
<evidence type="ECO:0000256" key="2">
    <source>
        <dbReference type="ARBA" id="ARBA00048244"/>
    </source>
</evidence>
<gene>
    <name evidence="4" type="ORF">H6P87_00378</name>
</gene>
<dbReference type="InterPro" id="IPR006674">
    <property type="entry name" value="HD_domain"/>
</dbReference>
<reference evidence="4 5" key="1">
    <citation type="journal article" date="2021" name="Int. J. Syst. Evol. Microbiol.">
        <title>Characterization of a novel transitional group Rickettsia species (Rickettsia tillamookensis sp. nov.) from the western black-legged tick, Ixodes pacificus.</title>
        <authorList>
            <person name="Gauthier D.T."/>
            <person name="Karpathy S.E."/>
            <person name="Grizzard S.L."/>
            <person name="Batra D."/>
            <person name="Rowe L.A."/>
            <person name="Paddock C.D."/>
        </authorList>
    </citation>
    <scope>NUCLEOTIDE SEQUENCE [LARGE SCALE GENOMIC DNA]</scope>
    <source>
        <strain evidence="4 5">Tillamook 23</strain>
    </source>
</reference>
<protein>
    <recommendedName>
        <fullName evidence="1">GTP diphosphokinase</fullName>
        <ecNumber evidence="1">2.7.6.5</ecNumber>
    </recommendedName>
</protein>
<evidence type="ECO:0000259" key="3">
    <source>
        <dbReference type="PROSITE" id="PS51831"/>
    </source>
</evidence>
<proteinExistence type="predicted"/>
<evidence type="ECO:0000313" key="4">
    <source>
        <dbReference type="EMBL" id="QQV74836.1"/>
    </source>
</evidence>
<name>A0A9E6MHD9_9RICK</name>
<dbReference type="PANTHER" id="PTHR21262">
    <property type="entry name" value="GUANOSINE-3',5'-BIS DIPHOSPHATE 3'-PYROPHOSPHOHYDROLASE"/>
    <property type="match status" value="1"/>
</dbReference>
<organism evidence="4 5">
    <name type="scientific">Rickettsia tillamookensis</name>
    <dbReference type="NCBI Taxonomy" id="2761623"/>
    <lineage>
        <taxon>Bacteria</taxon>
        <taxon>Pseudomonadati</taxon>
        <taxon>Pseudomonadota</taxon>
        <taxon>Alphaproteobacteria</taxon>
        <taxon>Rickettsiales</taxon>
        <taxon>Rickettsiaceae</taxon>
        <taxon>Rickettsieae</taxon>
        <taxon>Rickettsia</taxon>
        <taxon>spotted fever group</taxon>
    </lineage>
</organism>
<dbReference type="Proteomes" id="UP000595296">
    <property type="component" value="Chromosome"/>
</dbReference>
<keyword evidence="5" id="KW-1185">Reference proteome</keyword>
<dbReference type="PROSITE" id="PS51831">
    <property type="entry name" value="HD"/>
    <property type="match status" value="1"/>
</dbReference>
<dbReference type="PANTHER" id="PTHR21262:SF36">
    <property type="entry name" value="BIFUNCTIONAL (P)PPGPP SYNTHASE_HYDROLASE SPOT"/>
    <property type="match status" value="1"/>
</dbReference>
<evidence type="ECO:0000313" key="5">
    <source>
        <dbReference type="Proteomes" id="UP000595296"/>
    </source>
</evidence>
<dbReference type="EC" id="2.7.6.5" evidence="1"/>
<sequence>MEDLSSWKEKFELCAYAKKLLDKLEYLNTKVKNPVDIEEVKKGIFYSRKYHGSQMRQSGDPYYSHPIEVAIMLAVFVAEEAPKLFTSNMINAALLHDTIEDTELTEEVIATIFGLEVANHVEGLTRIKPYGKISAEESLNLLVKQKRYATALIKFFDRIHNLQTLGAKSPEKAKKIIEETLINFVTLGIYLGLHKAEEKLSVLCFEYLGIKNSYKYREFYFNDQFQPLTRAYKNDVVQSNIQYPIAIGIIINSKPQYLKYSVKYISPNELTI</sequence>
<dbReference type="EMBL" id="CP060138">
    <property type="protein sequence ID" value="QQV74836.1"/>
    <property type="molecule type" value="Genomic_DNA"/>
</dbReference>